<dbReference type="EMBL" id="WSZM01000174">
    <property type="protein sequence ID" value="KAF4039543.1"/>
    <property type="molecule type" value="Genomic_DNA"/>
</dbReference>
<organism evidence="1 2">
    <name type="scientific">Phytophthora infestans</name>
    <name type="common">Potato late blight agent</name>
    <name type="synonym">Botrytis infestans</name>
    <dbReference type="NCBI Taxonomy" id="4787"/>
    <lineage>
        <taxon>Eukaryota</taxon>
        <taxon>Sar</taxon>
        <taxon>Stramenopiles</taxon>
        <taxon>Oomycota</taxon>
        <taxon>Peronosporomycetes</taxon>
        <taxon>Peronosporales</taxon>
        <taxon>Peronosporaceae</taxon>
        <taxon>Phytophthora</taxon>
    </lineage>
</organism>
<comment type="caution">
    <text evidence="1">The sequence shown here is derived from an EMBL/GenBank/DDBJ whole genome shotgun (WGS) entry which is preliminary data.</text>
</comment>
<evidence type="ECO:0000313" key="2">
    <source>
        <dbReference type="Proteomes" id="UP000602510"/>
    </source>
</evidence>
<reference evidence="1" key="1">
    <citation type="submission" date="2020-04" db="EMBL/GenBank/DDBJ databases">
        <title>Hybrid Assembly of Korean Phytophthora infestans isolates.</title>
        <authorList>
            <person name="Prokchorchik M."/>
            <person name="Lee Y."/>
            <person name="Seo J."/>
            <person name="Cho J.-H."/>
            <person name="Park Y.-E."/>
            <person name="Jang D.-C."/>
            <person name="Im J.-S."/>
            <person name="Choi J.-G."/>
            <person name="Park H.-J."/>
            <person name="Lee G.-B."/>
            <person name="Lee Y.-G."/>
            <person name="Hong S.-Y."/>
            <person name="Cho K."/>
            <person name="Sohn K.H."/>
        </authorList>
    </citation>
    <scope>NUCLEOTIDE SEQUENCE</scope>
    <source>
        <strain evidence="1">KR_1_A1</strain>
    </source>
</reference>
<evidence type="ECO:0000313" key="1">
    <source>
        <dbReference type="EMBL" id="KAF4039543.1"/>
    </source>
</evidence>
<protein>
    <submittedName>
        <fullName evidence="1">Uncharacterized protein</fullName>
    </submittedName>
</protein>
<dbReference type="AlphaFoldDB" id="A0A833WET8"/>
<proteinExistence type="predicted"/>
<sequence length="177" mass="19806">MLAVGHDSFLRPLQRVDANERDGEDVRTPLRGGNLRERSVQLRRVGGLWNGNRHVFRCLLGVNGDTRNDVLAHLAQPPHSRHLIDTYKYKLPVFSCAPVMAADQSPQLRRVPTQADAVSITASVNILVKVSTSSETKAEAWTRGQRMPLRGFSACSPNRRIERTLVRALAWFKDKAA</sequence>
<keyword evidence="2" id="KW-1185">Reference proteome</keyword>
<accession>A0A833WET8</accession>
<name>A0A833WET8_PHYIN</name>
<gene>
    <name evidence="1" type="ORF">GN244_ATG08376</name>
</gene>
<dbReference type="Proteomes" id="UP000602510">
    <property type="component" value="Unassembled WGS sequence"/>
</dbReference>